<gene>
    <name evidence="1" type="ORF">EVAR_45954_1</name>
</gene>
<sequence length="144" mass="16221">MSKSVLPSRTRRSHDPSELHETSCAFVLSMCDEIRTELPLSFLLFLLQETVYREKHRNSIELKPITTNLSVGVERGLAEGSLVYEWNSIGLNLIHVLQGQRKSIARQEGNGFSSARHENITALDQDGIRSSRSLTCVPLNSRRS</sequence>
<name>A0A4C1YLI8_EUMVA</name>
<dbReference type="Proteomes" id="UP000299102">
    <property type="component" value="Unassembled WGS sequence"/>
</dbReference>
<reference evidence="1 2" key="1">
    <citation type="journal article" date="2019" name="Commun. Biol.">
        <title>The bagworm genome reveals a unique fibroin gene that provides high tensile strength.</title>
        <authorList>
            <person name="Kono N."/>
            <person name="Nakamura H."/>
            <person name="Ohtoshi R."/>
            <person name="Tomita M."/>
            <person name="Numata K."/>
            <person name="Arakawa K."/>
        </authorList>
    </citation>
    <scope>NUCLEOTIDE SEQUENCE [LARGE SCALE GENOMIC DNA]</scope>
</reference>
<evidence type="ECO:0000313" key="2">
    <source>
        <dbReference type="Proteomes" id="UP000299102"/>
    </source>
</evidence>
<dbReference type="AlphaFoldDB" id="A0A4C1YLI8"/>
<dbReference type="EMBL" id="BGZK01001316">
    <property type="protein sequence ID" value="GBP77046.1"/>
    <property type="molecule type" value="Genomic_DNA"/>
</dbReference>
<keyword evidence="2" id="KW-1185">Reference proteome</keyword>
<accession>A0A4C1YLI8</accession>
<organism evidence="1 2">
    <name type="scientific">Eumeta variegata</name>
    <name type="common">Bagworm moth</name>
    <name type="synonym">Eumeta japonica</name>
    <dbReference type="NCBI Taxonomy" id="151549"/>
    <lineage>
        <taxon>Eukaryota</taxon>
        <taxon>Metazoa</taxon>
        <taxon>Ecdysozoa</taxon>
        <taxon>Arthropoda</taxon>
        <taxon>Hexapoda</taxon>
        <taxon>Insecta</taxon>
        <taxon>Pterygota</taxon>
        <taxon>Neoptera</taxon>
        <taxon>Endopterygota</taxon>
        <taxon>Lepidoptera</taxon>
        <taxon>Glossata</taxon>
        <taxon>Ditrysia</taxon>
        <taxon>Tineoidea</taxon>
        <taxon>Psychidae</taxon>
        <taxon>Oiketicinae</taxon>
        <taxon>Eumeta</taxon>
    </lineage>
</organism>
<proteinExistence type="predicted"/>
<protein>
    <submittedName>
        <fullName evidence="1">Uncharacterized protein</fullName>
    </submittedName>
</protein>
<evidence type="ECO:0000313" key="1">
    <source>
        <dbReference type="EMBL" id="GBP77046.1"/>
    </source>
</evidence>
<comment type="caution">
    <text evidence="1">The sequence shown here is derived from an EMBL/GenBank/DDBJ whole genome shotgun (WGS) entry which is preliminary data.</text>
</comment>